<dbReference type="Proteomes" id="UP000608024">
    <property type="component" value="Unassembled WGS sequence"/>
</dbReference>
<reference evidence="1" key="2">
    <citation type="submission" date="2020-09" db="EMBL/GenBank/DDBJ databases">
        <authorList>
            <person name="Sun Q."/>
            <person name="Ohkuma M."/>
        </authorList>
    </citation>
    <scope>NUCLEOTIDE SEQUENCE</scope>
    <source>
        <strain evidence="1">JCM 4784</strain>
    </source>
</reference>
<sequence length="91" mass="9736">MVAARVQEPDDGEPQRIAQGRQDAVDADLVGLGVAVAHTATVPLSHCTKTYGPLRPQALPLLAIVRKDAYVRTVRMCAYSRGVVVKGHTCV</sequence>
<dbReference type="EMBL" id="BNBT01000114">
    <property type="protein sequence ID" value="GHE80659.1"/>
    <property type="molecule type" value="Genomic_DNA"/>
</dbReference>
<name>A0A918ZZV6_9ACTN</name>
<reference evidence="1" key="1">
    <citation type="journal article" date="2014" name="Int. J. Syst. Evol. Microbiol.">
        <title>Complete genome sequence of Corynebacterium casei LMG S-19264T (=DSM 44701T), isolated from a smear-ripened cheese.</title>
        <authorList>
            <consortium name="US DOE Joint Genome Institute (JGI-PGF)"/>
            <person name="Walter F."/>
            <person name="Albersmeier A."/>
            <person name="Kalinowski J."/>
            <person name="Ruckert C."/>
        </authorList>
    </citation>
    <scope>NUCLEOTIDE SEQUENCE</scope>
    <source>
        <strain evidence="1">JCM 4784</strain>
    </source>
</reference>
<comment type="caution">
    <text evidence="1">The sequence shown here is derived from an EMBL/GenBank/DDBJ whole genome shotgun (WGS) entry which is preliminary data.</text>
</comment>
<evidence type="ECO:0000313" key="2">
    <source>
        <dbReference type="Proteomes" id="UP000608024"/>
    </source>
</evidence>
<accession>A0A918ZZV6</accession>
<dbReference type="AlphaFoldDB" id="A0A918ZZV6"/>
<organism evidence="1 2">
    <name type="scientific">Streptomyces longispororuber</name>
    <dbReference type="NCBI Taxonomy" id="68230"/>
    <lineage>
        <taxon>Bacteria</taxon>
        <taxon>Bacillati</taxon>
        <taxon>Actinomycetota</taxon>
        <taxon>Actinomycetes</taxon>
        <taxon>Kitasatosporales</taxon>
        <taxon>Streptomycetaceae</taxon>
        <taxon>Streptomyces</taxon>
    </lineage>
</organism>
<keyword evidence="2" id="KW-1185">Reference proteome</keyword>
<evidence type="ECO:0000313" key="1">
    <source>
        <dbReference type="EMBL" id="GHE80659.1"/>
    </source>
</evidence>
<gene>
    <name evidence="1" type="ORF">GCM10018785_55880</name>
</gene>
<protein>
    <submittedName>
        <fullName evidence="1">Uncharacterized protein</fullName>
    </submittedName>
</protein>
<proteinExistence type="predicted"/>